<dbReference type="CDD" id="cd06577">
    <property type="entry name" value="PASTA_pknB"/>
    <property type="match status" value="1"/>
</dbReference>
<proteinExistence type="predicted"/>
<feature type="region of interest" description="Disordered" evidence="1">
    <location>
        <begin position="1"/>
        <end position="33"/>
    </location>
</feature>
<dbReference type="Gene3D" id="3.30.10.20">
    <property type="match status" value="1"/>
</dbReference>
<evidence type="ECO:0000313" key="3">
    <source>
        <dbReference type="EMBL" id="GIJ71429.1"/>
    </source>
</evidence>
<accession>A0A8J3ZWM8</accession>
<feature type="compositionally biased region" description="Low complexity" evidence="1">
    <location>
        <begin position="1"/>
        <end position="21"/>
    </location>
</feature>
<evidence type="ECO:0000259" key="2">
    <source>
        <dbReference type="PROSITE" id="PS51178"/>
    </source>
</evidence>
<organism evidence="3 4">
    <name type="scientific">Virgisporangium ochraceum</name>
    <dbReference type="NCBI Taxonomy" id="65505"/>
    <lineage>
        <taxon>Bacteria</taxon>
        <taxon>Bacillati</taxon>
        <taxon>Actinomycetota</taxon>
        <taxon>Actinomycetes</taxon>
        <taxon>Micromonosporales</taxon>
        <taxon>Micromonosporaceae</taxon>
        <taxon>Virgisporangium</taxon>
    </lineage>
</organism>
<dbReference type="AlphaFoldDB" id="A0A8J3ZWM8"/>
<comment type="caution">
    <text evidence="3">The sequence shown here is derived from an EMBL/GenBank/DDBJ whole genome shotgun (WGS) entry which is preliminary data.</text>
</comment>
<dbReference type="Pfam" id="PF03793">
    <property type="entry name" value="PASTA"/>
    <property type="match status" value="1"/>
</dbReference>
<feature type="domain" description="PASTA" evidence="2">
    <location>
        <begin position="33"/>
        <end position="105"/>
    </location>
</feature>
<evidence type="ECO:0000313" key="4">
    <source>
        <dbReference type="Proteomes" id="UP000635606"/>
    </source>
</evidence>
<protein>
    <submittedName>
        <fullName evidence="3">PASTA domain-containing protein</fullName>
    </submittedName>
</protein>
<dbReference type="PROSITE" id="PS51178">
    <property type="entry name" value="PASTA"/>
    <property type="match status" value="1"/>
</dbReference>
<dbReference type="Proteomes" id="UP000635606">
    <property type="component" value="Unassembled WGS sequence"/>
</dbReference>
<dbReference type="EMBL" id="BOPH01000088">
    <property type="protein sequence ID" value="GIJ71429.1"/>
    <property type="molecule type" value="Genomic_DNA"/>
</dbReference>
<reference evidence="3" key="1">
    <citation type="submission" date="2021-01" db="EMBL/GenBank/DDBJ databases">
        <title>Whole genome shotgun sequence of Virgisporangium ochraceum NBRC 16418.</title>
        <authorList>
            <person name="Komaki H."/>
            <person name="Tamura T."/>
        </authorList>
    </citation>
    <scope>NUCLEOTIDE SEQUENCE</scope>
    <source>
        <strain evidence="3">NBRC 16418</strain>
    </source>
</reference>
<sequence>MTVTATQSAESAQSAQSTPATGPARTAQTGASTTAIVTVPNGVGMNYQAAQDAWRAAGLHVSPAVDATGANRLPIVDSNWVVLSQDPPAGSRVAAGSFIVATVKKYSDN</sequence>
<keyword evidence="4" id="KW-1185">Reference proteome</keyword>
<gene>
    <name evidence="3" type="ORF">Voc01_063460</name>
</gene>
<evidence type="ECO:0000256" key="1">
    <source>
        <dbReference type="SAM" id="MobiDB-lite"/>
    </source>
</evidence>
<dbReference type="InterPro" id="IPR005543">
    <property type="entry name" value="PASTA_dom"/>
</dbReference>
<name>A0A8J3ZWM8_9ACTN</name>